<feature type="transmembrane region" description="Helical" evidence="1">
    <location>
        <begin position="326"/>
        <end position="346"/>
    </location>
</feature>
<dbReference type="InParanoid" id="A0A2S8SWM4"/>
<dbReference type="AlphaFoldDB" id="A0A2S8SWM4"/>
<feature type="transmembrane region" description="Helical" evidence="1">
    <location>
        <begin position="185"/>
        <end position="206"/>
    </location>
</feature>
<feature type="transmembrane region" description="Helical" evidence="1">
    <location>
        <begin position="489"/>
        <end position="508"/>
    </location>
</feature>
<feature type="transmembrane region" description="Helical" evidence="1">
    <location>
        <begin position="276"/>
        <end position="294"/>
    </location>
</feature>
<keyword evidence="1" id="KW-0472">Membrane</keyword>
<organism evidence="2 3">
    <name type="scientific">Abditibacterium utsteinense</name>
    <dbReference type="NCBI Taxonomy" id="1960156"/>
    <lineage>
        <taxon>Bacteria</taxon>
        <taxon>Pseudomonadati</taxon>
        <taxon>Abditibacteriota</taxon>
        <taxon>Abditibacteriia</taxon>
        <taxon>Abditibacteriales</taxon>
        <taxon>Abditibacteriaceae</taxon>
        <taxon>Abditibacterium</taxon>
    </lineage>
</organism>
<accession>A0A2S8SWM4</accession>
<evidence type="ECO:0000313" key="3">
    <source>
        <dbReference type="Proteomes" id="UP000237684"/>
    </source>
</evidence>
<feature type="transmembrane region" description="Helical" evidence="1">
    <location>
        <begin position="34"/>
        <end position="63"/>
    </location>
</feature>
<protein>
    <recommendedName>
        <fullName evidence="4">O-Antigen ligase</fullName>
    </recommendedName>
</protein>
<reference evidence="2 3" key="1">
    <citation type="journal article" date="2018" name="Syst. Appl. Microbiol.">
        <title>Abditibacterium utsteinense sp. nov., the first cultivated member of candidate phylum FBP, isolated from ice-free Antarctic soil samples.</title>
        <authorList>
            <person name="Tahon G."/>
            <person name="Tytgat B."/>
            <person name="Lebbe L."/>
            <person name="Carlier A."/>
            <person name="Willems A."/>
        </authorList>
    </citation>
    <scope>NUCLEOTIDE SEQUENCE [LARGE SCALE GENOMIC DNA]</scope>
    <source>
        <strain evidence="2 3">LMG 29911</strain>
    </source>
</reference>
<feature type="transmembrane region" description="Helical" evidence="1">
    <location>
        <begin position="151"/>
        <end position="173"/>
    </location>
</feature>
<dbReference type="RefSeq" id="WP_105482527.1">
    <property type="nucleotide sequence ID" value="NZ_NIGF01000002.1"/>
</dbReference>
<keyword evidence="1" id="KW-0812">Transmembrane</keyword>
<evidence type="ECO:0008006" key="4">
    <source>
        <dbReference type="Google" id="ProtNLM"/>
    </source>
</evidence>
<dbReference type="Proteomes" id="UP000237684">
    <property type="component" value="Unassembled WGS sequence"/>
</dbReference>
<feature type="transmembrane region" description="Helical" evidence="1">
    <location>
        <begin position="128"/>
        <end position="145"/>
    </location>
</feature>
<keyword evidence="3" id="KW-1185">Reference proteome</keyword>
<evidence type="ECO:0000256" key="1">
    <source>
        <dbReference type="SAM" id="Phobius"/>
    </source>
</evidence>
<name>A0A2S8SWM4_9BACT</name>
<evidence type="ECO:0000313" key="2">
    <source>
        <dbReference type="EMBL" id="PQV65201.1"/>
    </source>
</evidence>
<feature type="transmembrane region" description="Helical" evidence="1">
    <location>
        <begin position="430"/>
        <end position="450"/>
    </location>
</feature>
<feature type="transmembrane region" description="Helical" evidence="1">
    <location>
        <begin position="96"/>
        <end position="116"/>
    </location>
</feature>
<dbReference type="EMBL" id="NIGF01000002">
    <property type="protein sequence ID" value="PQV65201.1"/>
    <property type="molecule type" value="Genomic_DNA"/>
</dbReference>
<gene>
    <name evidence="2" type="ORF">B1R32_102210</name>
</gene>
<feature type="transmembrane region" description="Helical" evidence="1">
    <location>
        <begin position="70"/>
        <end position="90"/>
    </location>
</feature>
<comment type="caution">
    <text evidence="2">The sequence shown here is derived from an EMBL/GenBank/DDBJ whole genome shotgun (WGS) entry which is preliminary data.</text>
</comment>
<keyword evidence="1" id="KW-1133">Transmembrane helix</keyword>
<sequence>MTYASPVFPPRAAVRPSRREAVLSPTLMWMFPGWMLLTIAGIFALGARGTWVSAFLLALTVIYYSLRGRWLAASGFYFTYIALEGMYKYTTDFSNVIYVLKPLLVVFMATVWWLGAKRDGKRLVSPPLTPLIACLTGLGLVQSFHPLGDGFLISLATLLLWYIAPTFFYFLICNEVKNAAQVRQILFFLLAITTVISVFGVFQYAIGQAWLEQHLVGFERMARGSATWFGTTESGERVASFRPSSTTAQTGAAATWSFIGIMLSCSYVLQAEREKWMRALMVGLLFINAVGLMVTAVRLFVVIAVMCIALLLLLTARSARQVLRNLLVLALFTVVGWGGFTISEFFSGGILSVRYAATLADPIGKFQQDRGQNFAFLPYFLPLYPLGIGFQRGVGDRQGSAPKSQNSIFIGQNGQLFNRETQFNSVTADLGLPGLLLLVVLLFCILRMGWKTQRALQGPSQSIAALMFVILIGHMISLLGGPLLQGADYFYLMVALLTILPQMGPVSWQETPQSRAQRAIEPPRAR</sequence>
<proteinExistence type="predicted"/>
<feature type="transmembrane region" description="Helical" evidence="1">
    <location>
        <begin position="462"/>
        <end position="483"/>
    </location>
</feature>
<feature type="transmembrane region" description="Helical" evidence="1">
    <location>
        <begin position="250"/>
        <end position="269"/>
    </location>
</feature>